<feature type="chain" id="PRO_5046050421" evidence="2">
    <location>
        <begin position="21"/>
        <end position="775"/>
    </location>
</feature>
<accession>A0ABX2AZM2</accession>
<keyword evidence="2" id="KW-0732">Signal</keyword>
<proteinExistence type="predicted"/>
<sequence length="775" mass="89076">MSRLLLALLLLILCNGTALSQDFNQITDDGAYTPAGQDMRNRRDTLNNNNKEIPKGLKVWTVDERFGDRMAAVPDTSSHMFMNTIFTSGMRGEYNTTGNLGAPRINRIFIDRDMTEQFIFTQPYDYFITPVDKFLFTNTLSPITNISYNECGDKTNGEDHLKALFGVNAGKELGMGFKFDYIYGRGYYQNQSTSHFNYSMYASYLGERYNAHLLMSTNHEKVAENGGITDDRYITHPEMFEDDFRENEIPVVLERNWNRNDNQHIFFSHRYNVGFSRKVKMTEDEIKARKFAIEAKKENDAEKEKDKARKKAKRDGKKFDEDDFDNQRTFSGRPDDAIIAGDEPTVVADDKKNRISVSGKTVLDSLSIAENKVAEDTSWMKNEYVPVTSFIHTLKVDNYRRIYQAYETPENYYANKYFDGIGRAAGDSIYDKTRHYSIKNTFAIALLEGFNKWAKAGLKAFATSELRHFTIADVNDGLAKYSEHNVSVGGQLSKTQGSLLHYNVTGETWVAGEDAGQVKIDAAADLNFKLFNDTVRLAARAYFYRLNPTFYHRHFHSKHLWWDNTDLDNEIRSHIEGVFSLKRTRTRLRVAIDELKNYTYLAQSYNITDDFGRTGNNVAVNQCGDNISLLTLQLEQDFRLGPLNWENQITYQKSSKAEILPVPDVNVYSNLYLRFKIARVLKVDLGADVRYFTKYYAPDYSPAIGQYTVQDNGENNIKLGGYPIVNVYANMHLKQTRFFVMMSHVNAGEGEAFLTPHYPINTMVFRFGLSWNFFN</sequence>
<evidence type="ECO:0000313" key="4">
    <source>
        <dbReference type="Proteomes" id="UP000820977"/>
    </source>
</evidence>
<dbReference type="Pfam" id="PF14121">
    <property type="entry name" value="Porin_10"/>
    <property type="match status" value="1"/>
</dbReference>
<feature type="signal peptide" evidence="2">
    <location>
        <begin position="1"/>
        <end position="20"/>
    </location>
</feature>
<evidence type="ECO:0000313" key="3">
    <source>
        <dbReference type="EMBL" id="NPE24704.1"/>
    </source>
</evidence>
<feature type="compositionally biased region" description="Basic and acidic residues" evidence="1">
    <location>
        <begin position="297"/>
        <end position="307"/>
    </location>
</feature>
<evidence type="ECO:0000256" key="1">
    <source>
        <dbReference type="SAM" id="MobiDB-lite"/>
    </source>
</evidence>
<name>A0ABX2AZM2_9BACT</name>
<feature type="region of interest" description="Disordered" evidence="1">
    <location>
        <begin position="297"/>
        <end position="343"/>
    </location>
</feature>
<protein>
    <submittedName>
        <fullName evidence="3">Porin</fullName>
    </submittedName>
</protein>
<dbReference type="Proteomes" id="UP000820977">
    <property type="component" value="Unassembled WGS sequence"/>
</dbReference>
<evidence type="ECO:0000256" key="2">
    <source>
        <dbReference type="SAM" id="SignalP"/>
    </source>
</evidence>
<dbReference type="RefSeq" id="WP_172344199.1">
    <property type="nucleotide sequence ID" value="NZ_CATJFF010000037.1"/>
</dbReference>
<organism evidence="3 4">
    <name type="scientific">Xylanibacter caecicola</name>
    <dbReference type="NCBI Taxonomy" id="2736294"/>
    <lineage>
        <taxon>Bacteria</taxon>
        <taxon>Pseudomonadati</taxon>
        <taxon>Bacteroidota</taxon>
        <taxon>Bacteroidia</taxon>
        <taxon>Bacteroidales</taxon>
        <taxon>Prevotellaceae</taxon>
        <taxon>Xylanibacter</taxon>
    </lineage>
</organism>
<comment type="caution">
    <text evidence="3">The sequence shown here is derived from an EMBL/GenBank/DDBJ whole genome shotgun (WGS) entry which is preliminary data.</text>
</comment>
<dbReference type="InterPro" id="IPR025631">
    <property type="entry name" value="Porin_10"/>
</dbReference>
<keyword evidence="4" id="KW-1185">Reference proteome</keyword>
<gene>
    <name evidence="3" type="ORF">HPS54_04085</name>
</gene>
<dbReference type="EMBL" id="JABKKJ010000004">
    <property type="protein sequence ID" value="NPE24704.1"/>
    <property type="molecule type" value="Genomic_DNA"/>
</dbReference>
<reference evidence="3 4" key="1">
    <citation type="submission" date="2020-05" db="EMBL/GenBank/DDBJ databases">
        <title>Distinct polysaccharide utilization as determinants for interspecies competition between intestinal Prevotella spp.</title>
        <authorList>
            <person name="Galvez E.J.C."/>
            <person name="Iljazovic A."/>
            <person name="Strowig T."/>
        </authorList>
    </citation>
    <scope>NUCLEOTIDE SEQUENCE [LARGE SCALE GENOMIC DNA]</scope>
    <source>
        <strain evidence="3 4">PCHR</strain>
    </source>
</reference>